<dbReference type="InterPro" id="IPR004358">
    <property type="entry name" value="Sig_transdc_His_kin-like_C"/>
</dbReference>
<dbReference type="InterPro" id="IPR029016">
    <property type="entry name" value="GAF-like_dom_sf"/>
</dbReference>
<evidence type="ECO:0000256" key="9">
    <source>
        <dbReference type="SAM" id="Coils"/>
    </source>
</evidence>
<evidence type="ECO:0000256" key="4">
    <source>
        <dbReference type="ARBA" id="ARBA00022679"/>
    </source>
</evidence>
<dbReference type="InterPro" id="IPR003661">
    <property type="entry name" value="HisK_dim/P_dom"/>
</dbReference>
<keyword evidence="9" id="KW-0175">Coiled coil</keyword>
<dbReference type="Pfam" id="PF00512">
    <property type="entry name" value="HisKA"/>
    <property type="match status" value="1"/>
</dbReference>
<dbReference type="Gene3D" id="1.10.287.130">
    <property type="match status" value="1"/>
</dbReference>
<dbReference type="SMART" id="SM00388">
    <property type="entry name" value="HisKA"/>
    <property type="match status" value="1"/>
</dbReference>
<dbReference type="PROSITE" id="PS50112">
    <property type="entry name" value="PAS"/>
    <property type="match status" value="1"/>
</dbReference>
<evidence type="ECO:0000256" key="2">
    <source>
        <dbReference type="ARBA" id="ARBA00012438"/>
    </source>
</evidence>
<comment type="caution">
    <text evidence="12">The sequence shown here is derived from an EMBL/GenBank/DDBJ whole genome shotgun (WGS) entry which is preliminary data.</text>
</comment>
<dbReference type="Pfam" id="PF02518">
    <property type="entry name" value="HATPase_c"/>
    <property type="match status" value="1"/>
</dbReference>
<evidence type="ECO:0000256" key="8">
    <source>
        <dbReference type="ARBA" id="ARBA00023012"/>
    </source>
</evidence>
<proteinExistence type="predicted"/>
<gene>
    <name evidence="12" type="ORF">GCM10010917_08760</name>
</gene>
<dbReference type="PANTHER" id="PTHR43047:SF72">
    <property type="entry name" value="OSMOSENSING HISTIDINE PROTEIN KINASE SLN1"/>
    <property type="match status" value="1"/>
</dbReference>
<dbReference type="InterPro" id="IPR003018">
    <property type="entry name" value="GAF"/>
</dbReference>
<protein>
    <recommendedName>
        <fullName evidence="2">histidine kinase</fullName>
        <ecNumber evidence="2">2.7.13.3</ecNumber>
    </recommendedName>
</protein>
<dbReference type="PANTHER" id="PTHR43047">
    <property type="entry name" value="TWO-COMPONENT HISTIDINE PROTEIN KINASE"/>
    <property type="match status" value="1"/>
</dbReference>
<dbReference type="InterPro" id="IPR036890">
    <property type="entry name" value="HATPase_C_sf"/>
</dbReference>
<dbReference type="InterPro" id="IPR003594">
    <property type="entry name" value="HATPase_dom"/>
</dbReference>
<evidence type="ECO:0000256" key="5">
    <source>
        <dbReference type="ARBA" id="ARBA00022741"/>
    </source>
</evidence>
<comment type="catalytic activity">
    <reaction evidence="1">
        <text>ATP + protein L-histidine = ADP + protein N-phospho-L-histidine.</text>
        <dbReference type="EC" id="2.7.13.3"/>
    </reaction>
</comment>
<dbReference type="Gene3D" id="3.30.450.20">
    <property type="entry name" value="PAS domain"/>
    <property type="match status" value="2"/>
</dbReference>
<keyword evidence="5" id="KW-0547">Nucleotide-binding</keyword>
<dbReference type="Proteomes" id="UP000609323">
    <property type="component" value="Unassembled WGS sequence"/>
</dbReference>
<evidence type="ECO:0000256" key="7">
    <source>
        <dbReference type="ARBA" id="ARBA00022840"/>
    </source>
</evidence>
<dbReference type="Gene3D" id="3.30.450.40">
    <property type="match status" value="1"/>
</dbReference>
<dbReference type="PRINTS" id="PR00344">
    <property type="entry name" value="BCTRLSENSOR"/>
</dbReference>
<feature type="coiled-coil region" evidence="9">
    <location>
        <begin position="288"/>
        <end position="315"/>
    </location>
</feature>
<keyword evidence="4" id="KW-0808">Transferase</keyword>
<dbReference type="CDD" id="cd00082">
    <property type="entry name" value="HisKA"/>
    <property type="match status" value="1"/>
</dbReference>
<feature type="domain" description="Histidine kinase" evidence="10">
    <location>
        <begin position="438"/>
        <end position="659"/>
    </location>
</feature>
<keyword evidence="7" id="KW-0067">ATP-binding</keyword>
<dbReference type="Pfam" id="PF13185">
    <property type="entry name" value="GAF_2"/>
    <property type="match status" value="1"/>
</dbReference>
<keyword evidence="8" id="KW-0902">Two-component regulatory system</keyword>
<dbReference type="EC" id="2.7.13.3" evidence="2"/>
<dbReference type="EMBL" id="BMHF01000002">
    <property type="protein sequence ID" value="GGA26163.1"/>
    <property type="molecule type" value="Genomic_DNA"/>
</dbReference>
<evidence type="ECO:0000259" key="10">
    <source>
        <dbReference type="PROSITE" id="PS50109"/>
    </source>
</evidence>
<dbReference type="InterPro" id="IPR036097">
    <property type="entry name" value="HisK_dim/P_sf"/>
</dbReference>
<dbReference type="SUPFAM" id="SSF55785">
    <property type="entry name" value="PYP-like sensor domain (PAS domain)"/>
    <property type="match status" value="1"/>
</dbReference>
<dbReference type="InterPro" id="IPR035965">
    <property type="entry name" value="PAS-like_dom_sf"/>
</dbReference>
<dbReference type="SMART" id="SM00065">
    <property type="entry name" value="GAF"/>
    <property type="match status" value="1"/>
</dbReference>
<dbReference type="RefSeq" id="WP_094095365.1">
    <property type="nucleotide sequence ID" value="NZ_BMHF01000002.1"/>
</dbReference>
<dbReference type="SUPFAM" id="SSF55874">
    <property type="entry name" value="ATPase domain of HSP90 chaperone/DNA topoisomerase II/histidine kinase"/>
    <property type="match status" value="1"/>
</dbReference>
<evidence type="ECO:0000313" key="13">
    <source>
        <dbReference type="Proteomes" id="UP000609323"/>
    </source>
</evidence>
<dbReference type="Pfam" id="PF13188">
    <property type="entry name" value="PAS_8"/>
    <property type="match status" value="1"/>
</dbReference>
<feature type="domain" description="PAS" evidence="11">
    <location>
        <begin position="308"/>
        <end position="362"/>
    </location>
</feature>
<evidence type="ECO:0000256" key="3">
    <source>
        <dbReference type="ARBA" id="ARBA00022553"/>
    </source>
</evidence>
<organism evidence="12 13">
    <name type="scientific">Paenibacillus physcomitrellae</name>
    <dbReference type="NCBI Taxonomy" id="1619311"/>
    <lineage>
        <taxon>Bacteria</taxon>
        <taxon>Bacillati</taxon>
        <taxon>Bacillota</taxon>
        <taxon>Bacilli</taxon>
        <taxon>Bacillales</taxon>
        <taxon>Paenibacillaceae</taxon>
        <taxon>Paenibacillus</taxon>
    </lineage>
</organism>
<dbReference type="SUPFAM" id="SSF47384">
    <property type="entry name" value="Homodimeric domain of signal transducing histidine kinase"/>
    <property type="match status" value="1"/>
</dbReference>
<accession>A0ABQ1FRC1</accession>
<evidence type="ECO:0000259" key="11">
    <source>
        <dbReference type="PROSITE" id="PS50112"/>
    </source>
</evidence>
<keyword evidence="13" id="KW-1185">Reference proteome</keyword>
<dbReference type="SUPFAM" id="SSF55781">
    <property type="entry name" value="GAF domain-like"/>
    <property type="match status" value="1"/>
</dbReference>
<keyword evidence="6" id="KW-0418">Kinase</keyword>
<dbReference type="SMART" id="SM00387">
    <property type="entry name" value="HATPase_c"/>
    <property type="match status" value="1"/>
</dbReference>
<keyword evidence="3" id="KW-0597">Phosphoprotein</keyword>
<dbReference type="InterPro" id="IPR000014">
    <property type="entry name" value="PAS"/>
</dbReference>
<dbReference type="SMART" id="SM00091">
    <property type="entry name" value="PAS"/>
    <property type="match status" value="2"/>
</dbReference>
<evidence type="ECO:0000256" key="6">
    <source>
        <dbReference type="ARBA" id="ARBA00022777"/>
    </source>
</evidence>
<dbReference type="InterPro" id="IPR005467">
    <property type="entry name" value="His_kinase_dom"/>
</dbReference>
<dbReference type="PROSITE" id="PS50109">
    <property type="entry name" value="HIS_KIN"/>
    <property type="match status" value="1"/>
</dbReference>
<dbReference type="Gene3D" id="3.30.565.10">
    <property type="entry name" value="Histidine kinase-like ATPase, C-terminal domain"/>
    <property type="match status" value="1"/>
</dbReference>
<evidence type="ECO:0000313" key="12">
    <source>
        <dbReference type="EMBL" id="GGA26163.1"/>
    </source>
</evidence>
<sequence>MNIFNNNLTIPYGLLEELPDPLLVFDQDFRILFTNEAGKKWVKSLGDAAGLNLWEEIPSFLREGLQTKLRSFNNQFPEQQVIECDVVDPLNRENYKVKLYLSGRDIILQICEASSEQVIERKILENHEQLLILQEAAHHIIYQEEPKALLDSLFSELSDYLNLEVYFNYILDQETQHIRLMNYSGIDEETAEELEWLKLGEAVCGKVAESKQKLIIENIQQSSDPAVSIVKKFGIEVYACHPLLFYGRLIGTLSFGTSKRTSFSAKELELLETVSNQVAAAFERTFLISELRNKNQELEQNYNKLLRNEKKYKNIFDGAMDGILLMDQTGLVLDANYSACTILDLTYNELVSQPYQSVIDILRLDTTNGEVWVRQKKGTPQSPGKLLEYSINNDHGFPGVMLFIFRDTTTKRMMINTLSEAKELAEKTSRSKSEFLAMMSHQLRTPLNTMLGYIQILAEDDTNPLNNIQNARVTKMLDSCNRLIRLTNEILDHLNLENGTQTLKLECVNLDNSLEEAIQGIQSVASEKSIQIKVEEKSGSDRQLFVEADAFRVKQILINILNNAVKYSPAEGNVEICHKVVGDFVRITVKDYGIGISEEYHKAIFEPFFRIYDPYFNIEGTGIGLTLVKNFVILMGGKVGVRSQPHQGSQFWFTLRLKKETLKH</sequence>
<evidence type="ECO:0000256" key="1">
    <source>
        <dbReference type="ARBA" id="ARBA00000085"/>
    </source>
</evidence>
<reference evidence="13" key="1">
    <citation type="journal article" date="2019" name="Int. J. Syst. Evol. Microbiol.">
        <title>The Global Catalogue of Microorganisms (GCM) 10K type strain sequencing project: providing services to taxonomists for standard genome sequencing and annotation.</title>
        <authorList>
            <consortium name="The Broad Institute Genomics Platform"/>
            <consortium name="The Broad Institute Genome Sequencing Center for Infectious Disease"/>
            <person name="Wu L."/>
            <person name="Ma J."/>
        </authorList>
    </citation>
    <scope>NUCLEOTIDE SEQUENCE [LARGE SCALE GENOMIC DNA]</scope>
    <source>
        <strain evidence="13">CGMCC 1.15044</strain>
    </source>
</reference>
<name>A0ABQ1FRC1_9BACL</name>